<dbReference type="EMBL" id="CABFNQ020000747">
    <property type="protein sequence ID" value="CAH0033234.1"/>
    <property type="molecule type" value="Genomic_DNA"/>
</dbReference>
<dbReference type="Proteomes" id="UP000696573">
    <property type="component" value="Unassembled WGS sequence"/>
</dbReference>
<comment type="caution">
    <text evidence="1">The sequence shown here is derived from an EMBL/GenBank/DDBJ whole genome shotgun (WGS) entry which is preliminary data.</text>
</comment>
<organism evidence="1 2">
    <name type="scientific">Clonostachys rhizophaga</name>
    <dbReference type="NCBI Taxonomy" id="160324"/>
    <lineage>
        <taxon>Eukaryota</taxon>
        <taxon>Fungi</taxon>
        <taxon>Dikarya</taxon>
        <taxon>Ascomycota</taxon>
        <taxon>Pezizomycotina</taxon>
        <taxon>Sordariomycetes</taxon>
        <taxon>Hypocreomycetidae</taxon>
        <taxon>Hypocreales</taxon>
        <taxon>Bionectriaceae</taxon>
        <taxon>Clonostachys</taxon>
    </lineage>
</organism>
<evidence type="ECO:0000313" key="1">
    <source>
        <dbReference type="EMBL" id="CAH0033234.1"/>
    </source>
</evidence>
<reference evidence="1" key="1">
    <citation type="submission" date="2021-10" db="EMBL/GenBank/DDBJ databases">
        <authorList>
            <person name="Piombo E."/>
        </authorList>
    </citation>
    <scope>NUCLEOTIDE SEQUENCE</scope>
</reference>
<protein>
    <submittedName>
        <fullName evidence="1">Uncharacterized protein</fullName>
    </submittedName>
</protein>
<accession>A0A9N9VXV2</accession>
<gene>
    <name evidence="1" type="ORF">CRHIZ90672A_00008604</name>
</gene>
<proteinExistence type="predicted"/>
<sequence length="163" mass="19167">FFINYYSNPDKAQKDSKLYYIRSNLPPDTKVYRILYPRGTIISRSIIVNTTRDLYNPSKDKVIKLLLRNSNSLNRNYFKKNYIIEYTLYYNQKYYYLSSRAYLKSIINKTYFNNLNSIISIKYLKGATLYKADLYSYKADSGSTIVTVIKREVIIVGGAFNTL</sequence>
<keyword evidence="2" id="KW-1185">Reference proteome</keyword>
<name>A0A9N9VXV2_9HYPO</name>
<evidence type="ECO:0000313" key="2">
    <source>
        <dbReference type="Proteomes" id="UP000696573"/>
    </source>
</evidence>
<dbReference type="AlphaFoldDB" id="A0A9N9VXV2"/>
<feature type="non-terminal residue" evidence="1">
    <location>
        <position position="163"/>
    </location>
</feature>